<dbReference type="GO" id="GO:0016020">
    <property type="term" value="C:membrane"/>
    <property type="evidence" value="ECO:0007669"/>
    <property type="project" value="UniProtKB-SubCell"/>
</dbReference>
<evidence type="ECO:0000259" key="13">
    <source>
        <dbReference type="Pfam" id="PF00999"/>
    </source>
</evidence>
<dbReference type="PANTHER" id="PTHR43562:SF3">
    <property type="entry name" value="SODIUM ION_PROTON EXCHANGER (EUROFUNG)"/>
    <property type="match status" value="1"/>
</dbReference>
<dbReference type="Pfam" id="PF00999">
    <property type="entry name" value="Na_H_Exchanger"/>
    <property type="match status" value="1"/>
</dbReference>
<keyword evidence="9 12" id="KW-0472">Membrane</keyword>
<dbReference type="GO" id="GO:0006814">
    <property type="term" value="P:sodium ion transport"/>
    <property type="evidence" value="ECO:0007669"/>
    <property type="project" value="UniProtKB-KW"/>
</dbReference>
<feature type="transmembrane region" description="Helical" evidence="12">
    <location>
        <begin position="139"/>
        <end position="163"/>
    </location>
</feature>
<keyword evidence="8" id="KW-0406">Ion transport</keyword>
<keyword evidence="4" id="KW-0050">Antiport</keyword>
<feature type="transmembrane region" description="Helical" evidence="12">
    <location>
        <begin position="264"/>
        <end position="295"/>
    </location>
</feature>
<evidence type="ECO:0000256" key="2">
    <source>
        <dbReference type="ARBA" id="ARBA00005551"/>
    </source>
</evidence>
<comment type="similarity">
    <text evidence="2">Belongs to the monovalent cation:proton antiporter 2 (CPA2) transporter (TC 2.A.37) family.</text>
</comment>
<dbReference type="RefSeq" id="WP_016574605.1">
    <property type="nucleotide sequence ID" value="NZ_BHXC01000002.1"/>
</dbReference>
<feature type="transmembrane region" description="Helical" evidence="12">
    <location>
        <begin position="404"/>
        <end position="425"/>
    </location>
</feature>
<feature type="transmembrane region" description="Helical" evidence="12">
    <location>
        <begin position="345"/>
        <end position="365"/>
    </location>
</feature>
<proteinExistence type="inferred from homology"/>
<evidence type="ECO:0000256" key="4">
    <source>
        <dbReference type="ARBA" id="ARBA00022449"/>
    </source>
</evidence>
<feature type="transmembrane region" description="Helical" evidence="12">
    <location>
        <begin position="315"/>
        <end position="333"/>
    </location>
</feature>
<dbReference type="InterPro" id="IPR038770">
    <property type="entry name" value="Na+/solute_symporter_sf"/>
</dbReference>
<gene>
    <name evidence="14" type="ORF">SALB_00604</name>
</gene>
<dbReference type="PANTHER" id="PTHR43562">
    <property type="entry name" value="NAPA-TYPE SODIUM/HYDROGEN ANTIPORTER"/>
    <property type="match status" value="1"/>
</dbReference>
<keyword evidence="5 12" id="KW-0812">Transmembrane</keyword>
<accession>A0A401QRF1</accession>
<dbReference type="InterPro" id="IPR006153">
    <property type="entry name" value="Cation/H_exchanger_TM"/>
</dbReference>
<evidence type="ECO:0000256" key="9">
    <source>
        <dbReference type="ARBA" id="ARBA00023136"/>
    </source>
</evidence>
<keyword evidence="3" id="KW-0813">Transport</keyword>
<evidence type="ECO:0000313" key="15">
    <source>
        <dbReference type="Proteomes" id="UP000288351"/>
    </source>
</evidence>
<comment type="subcellular location">
    <subcellularLocation>
        <location evidence="1">Membrane</location>
        <topology evidence="1">Multi-pass membrane protein</topology>
    </subcellularLocation>
</comment>
<protein>
    <submittedName>
        <fullName evidence="14">Cation:proton antiporter</fullName>
    </submittedName>
</protein>
<feature type="domain" description="Cation/H+ exchanger transmembrane" evidence="13">
    <location>
        <begin position="22"/>
        <end position="428"/>
    </location>
</feature>
<evidence type="ECO:0000256" key="5">
    <source>
        <dbReference type="ARBA" id="ARBA00022692"/>
    </source>
</evidence>
<dbReference type="GO" id="GO:0015297">
    <property type="term" value="F:antiporter activity"/>
    <property type="evidence" value="ECO:0007669"/>
    <property type="project" value="UniProtKB-KW"/>
</dbReference>
<evidence type="ECO:0000256" key="7">
    <source>
        <dbReference type="ARBA" id="ARBA00023053"/>
    </source>
</evidence>
<feature type="transmembrane region" description="Helical" evidence="12">
    <location>
        <begin position="37"/>
        <end position="56"/>
    </location>
</feature>
<reference evidence="14 15" key="1">
    <citation type="journal article" date="2019" name="Microbiol. Resour. Announc.">
        <title>Draft Genome Sequence of the Most Traditional epsilon-Poly-l-Lysine Producer, Streptomyces albulus NBRC14147.</title>
        <authorList>
            <person name="Yamanaka K."/>
            <person name="Hamano Y."/>
        </authorList>
    </citation>
    <scope>NUCLEOTIDE SEQUENCE [LARGE SCALE GENOMIC DNA]</scope>
    <source>
        <strain evidence="14 15">NBRC 14147</strain>
    </source>
</reference>
<evidence type="ECO:0000256" key="12">
    <source>
        <dbReference type="SAM" id="Phobius"/>
    </source>
</evidence>
<sequence>MTLSTVDVAHLLVALLVLVVAAHAAGRLFARFRQPPVIGEIVGGLLLGPTVLGALAPHFTARLFPATGPVATGLDAVNQIGLLLLMFLAGAELRIRAGTKERRTAAIIAAAGLVLPFAVGVLVVLLIGHRDVAGPNGTALSLALVFGIATAVAAIPVISRIIMDLGIQDTPFARIVLMVAVAEDAVLYIVLAVVLGLAAARSDGAGGLWNAIGTDAPLPTMAYYLVATLVFFAVCAAWGPRLFRWLASRRWNLVERQNPTAFRLAALFAGVAVCAALGINTVFGALMAGICAARSDSGSGDLQAEGRSLHAWEAIRHFSLAFFVPVYFALVGLRLDLARQLDPVFFVWFLALACLVKGGSVWLAGMVTGEGRGASTRLAVALNARGTPGILLASVTYGAGIINAHFFAALVLMSIVTCQIAGFWLERACRRDARATRPPAARPGPLTAPEPESTAPTAIPQEVP</sequence>
<comment type="caution">
    <text evidence="14">The sequence shown here is derived from an EMBL/GenBank/DDBJ whole genome shotgun (WGS) entry which is preliminary data.</text>
</comment>
<dbReference type="AlphaFoldDB" id="A0A401QRF1"/>
<feature type="transmembrane region" description="Helical" evidence="12">
    <location>
        <begin position="175"/>
        <end position="201"/>
    </location>
</feature>
<evidence type="ECO:0000313" key="14">
    <source>
        <dbReference type="EMBL" id="GCB87935.1"/>
    </source>
</evidence>
<feature type="region of interest" description="Disordered" evidence="11">
    <location>
        <begin position="435"/>
        <end position="464"/>
    </location>
</feature>
<feature type="transmembrane region" description="Helical" evidence="12">
    <location>
        <begin position="12"/>
        <end position="30"/>
    </location>
</feature>
<organism evidence="14 15">
    <name type="scientific">Streptomyces noursei</name>
    <name type="common">Streptomyces albulus</name>
    <dbReference type="NCBI Taxonomy" id="1971"/>
    <lineage>
        <taxon>Bacteria</taxon>
        <taxon>Bacillati</taxon>
        <taxon>Actinomycetota</taxon>
        <taxon>Actinomycetes</taxon>
        <taxon>Kitasatosporales</taxon>
        <taxon>Streptomycetaceae</taxon>
        <taxon>Streptomyces</taxon>
    </lineage>
</organism>
<dbReference type="GO" id="GO:1902600">
    <property type="term" value="P:proton transmembrane transport"/>
    <property type="evidence" value="ECO:0007669"/>
    <property type="project" value="InterPro"/>
</dbReference>
<name>A0A401QRF1_STRNR</name>
<feature type="transmembrane region" description="Helical" evidence="12">
    <location>
        <begin position="76"/>
        <end position="93"/>
    </location>
</feature>
<dbReference type="Proteomes" id="UP000288351">
    <property type="component" value="Unassembled WGS sequence"/>
</dbReference>
<evidence type="ECO:0000256" key="3">
    <source>
        <dbReference type="ARBA" id="ARBA00022448"/>
    </source>
</evidence>
<dbReference type="Gene3D" id="1.20.1530.20">
    <property type="match status" value="1"/>
</dbReference>
<feature type="transmembrane region" description="Helical" evidence="12">
    <location>
        <begin position="221"/>
        <end position="243"/>
    </location>
</feature>
<keyword evidence="7" id="KW-0915">Sodium</keyword>
<evidence type="ECO:0000256" key="10">
    <source>
        <dbReference type="ARBA" id="ARBA00023201"/>
    </source>
</evidence>
<dbReference type="EMBL" id="BHXC01000002">
    <property type="protein sequence ID" value="GCB87935.1"/>
    <property type="molecule type" value="Genomic_DNA"/>
</dbReference>
<feature type="transmembrane region" description="Helical" evidence="12">
    <location>
        <begin position="105"/>
        <end position="127"/>
    </location>
</feature>
<evidence type="ECO:0000256" key="6">
    <source>
        <dbReference type="ARBA" id="ARBA00022989"/>
    </source>
</evidence>
<keyword evidence="10" id="KW-0739">Sodium transport</keyword>
<keyword evidence="6 12" id="KW-1133">Transmembrane helix</keyword>
<evidence type="ECO:0000256" key="8">
    <source>
        <dbReference type="ARBA" id="ARBA00023065"/>
    </source>
</evidence>
<evidence type="ECO:0000256" key="11">
    <source>
        <dbReference type="SAM" id="MobiDB-lite"/>
    </source>
</evidence>
<evidence type="ECO:0000256" key="1">
    <source>
        <dbReference type="ARBA" id="ARBA00004141"/>
    </source>
</evidence>